<evidence type="ECO:0000256" key="10">
    <source>
        <dbReference type="ARBA" id="ARBA00049229"/>
    </source>
</evidence>
<evidence type="ECO:0000313" key="12">
    <source>
        <dbReference type="Proteomes" id="UP000619457"/>
    </source>
</evidence>
<accession>A0A918UXB7</accession>
<dbReference type="Proteomes" id="UP000619457">
    <property type="component" value="Unassembled WGS sequence"/>
</dbReference>
<reference evidence="11" key="1">
    <citation type="journal article" date="2014" name="Int. J. Syst. Evol. Microbiol.">
        <title>Complete genome sequence of Corynebacterium casei LMG S-19264T (=DSM 44701T), isolated from a smear-ripened cheese.</title>
        <authorList>
            <consortium name="US DOE Joint Genome Institute (JGI-PGF)"/>
            <person name="Walter F."/>
            <person name="Albersmeier A."/>
            <person name="Kalinowski J."/>
            <person name="Ruckert C."/>
        </authorList>
    </citation>
    <scope>NUCLEOTIDE SEQUENCE</scope>
    <source>
        <strain evidence="11">KCTC 12368</strain>
    </source>
</reference>
<comment type="catalytic activity">
    <reaction evidence="10">
        <text>L-leucine + 2-oxoglutarate = 4-methyl-2-oxopentanoate + L-glutamate</text>
        <dbReference type="Rhea" id="RHEA:18321"/>
        <dbReference type="ChEBI" id="CHEBI:16810"/>
        <dbReference type="ChEBI" id="CHEBI:17865"/>
        <dbReference type="ChEBI" id="CHEBI:29985"/>
        <dbReference type="ChEBI" id="CHEBI:57427"/>
        <dbReference type="EC" id="2.6.1.42"/>
    </reaction>
</comment>
<keyword evidence="7" id="KW-0663">Pyridoxal phosphate</keyword>
<keyword evidence="11" id="KW-0032">Aminotransferase</keyword>
<dbReference type="Gene3D" id="3.30.470.10">
    <property type="match status" value="1"/>
</dbReference>
<keyword evidence="11" id="KW-0808">Transferase</keyword>
<comment type="catalytic activity">
    <reaction evidence="9">
        <text>L-isoleucine + 2-oxoglutarate = (S)-3-methyl-2-oxopentanoate + L-glutamate</text>
        <dbReference type="Rhea" id="RHEA:24801"/>
        <dbReference type="ChEBI" id="CHEBI:16810"/>
        <dbReference type="ChEBI" id="CHEBI:29985"/>
        <dbReference type="ChEBI" id="CHEBI:35146"/>
        <dbReference type="ChEBI" id="CHEBI:58045"/>
        <dbReference type="EC" id="2.6.1.42"/>
    </reaction>
</comment>
<dbReference type="Pfam" id="PF01063">
    <property type="entry name" value="Aminotran_4"/>
    <property type="match status" value="1"/>
</dbReference>
<dbReference type="Gene3D" id="3.20.10.10">
    <property type="entry name" value="D-amino Acid Aminotransferase, subunit A, domain 2"/>
    <property type="match status" value="1"/>
</dbReference>
<dbReference type="RefSeq" id="WP_044203232.1">
    <property type="nucleotide sequence ID" value="NZ_BMWX01000009.1"/>
</dbReference>
<evidence type="ECO:0000256" key="8">
    <source>
        <dbReference type="ARBA" id="ARBA00048212"/>
    </source>
</evidence>
<name>A0A918UXB7_9BACT</name>
<dbReference type="CDD" id="cd00449">
    <property type="entry name" value="PLPDE_IV"/>
    <property type="match status" value="1"/>
</dbReference>
<evidence type="ECO:0000256" key="2">
    <source>
        <dbReference type="ARBA" id="ARBA00004824"/>
    </source>
</evidence>
<evidence type="ECO:0000256" key="6">
    <source>
        <dbReference type="ARBA" id="ARBA00013053"/>
    </source>
</evidence>
<evidence type="ECO:0000313" key="11">
    <source>
        <dbReference type="EMBL" id="GGZ39803.1"/>
    </source>
</evidence>
<gene>
    <name evidence="11" type="primary">dat</name>
    <name evidence="11" type="ORF">GCM10007049_36490</name>
</gene>
<keyword evidence="12" id="KW-1185">Reference proteome</keyword>
<dbReference type="InterPro" id="IPR050571">
    <property type="entry name" value="Class-IV_PLP-Dep_Aminotrnsfr"/>
</dbReference>
<dbReference type="InterPro" id="IPR036038">
    <property type="entry name" value="Aminotransferase-like"/>
</dbReference>
<dbReference type="EC" id="2.6.1.42" evidence="6"/>
<evidence type="ECO:0000256" key="4">
    <source>
        <dbReference type="ARBA" id="ARBA00005072"/>
    </source>
</evidence>
<comment type="pathway">
    <text evidence="4">Amino-acid biosynthesis; L-leucine biosynthesis; L-leucine from 3-methyl-2-oxobutanoate: step 4/4.</text>
</comment>
<proteinExistence type="inferred from homology"/>
<evidence type="ECO:0000256" key="3">
    <source>
        <dbReference type="ARBA" id="ARBA00004931"/>
    </source>
</evidence>
<organism evidence="11 12">
    <name type="scientific">Echinicola pacifica</name>
    <dbReference type="NCBI Taxonomy" id="346377"/>
    <lineage>
        <taxon>Bacteria</taxon>
        <taxon>Pseudomonadati</taxon>
        <taxon>Bacteroidota</taxon>
        <taxon>Cytophagia</taxon>
        <taxon>Cytophagales</taxon>
        <taxon>Cyclobacteriaceae</taxon>
        <taxon>Echinicola</taxon>
    </lineage>
</organism>
<dbReference type="EMBL" id="BMWX01000009">
    <property type="protein sequence ID" value="GGZ39803.1"/>
    <property type="molecule type" value="Genomic_DNA"/>
</dbReference>
<dbReference type="InterPro" id="IPR001544">
    <property type="entry name" value="Aminotrans_IV"/>
</dbReference>
<reference evidence="11" key="2">
    <citation type="submission" date="2020-09" db="EMBL/GenBank/DDBJ databases">
        <authorList>
            <person name="Sun Q."/>
            <person name="Kim S."/>
        </authorList>
    </citation>
    <scope>NUCLEOTIDE SEQUENCE</scope>
    <source>
        <strain evidence="11">KCTC 12368</strain>
    </source>
</reference>
<protein>
    <recommendedName>
        <fullName evidence="6">branched-chain-amino-acid transaminase</fullName>
        <ecNumber evidence="6">2.6.1.42</ecNumber>
    </recommendedName>
</protein>
<dbReference type="FunFam" id="3.20.10.10:FF:000002">
    <property type="entry name" value="D-alanine aminotransferase"/>
    <property type="match status" value="1"/>
</dbReference>
<evidence type="ECO:0000256" key="5">
    <source>
        <dbReference type="ARBA" id="ARBA00009320"/>
    </source>
</evidence>
<dbReference type="SUPFAM" id="SSF56752">
    <property type="entry name" value="D-aminoacid aminotransferase-like PLP-dependent enzymes"/>
    <property type="match status" value="1"/>
</dbReference>
<dbReference type="AlphaFoldDB" id="A0A918UXB7"/>
<comment type="similarity">
    <text evidence="5">Belongs to the class-IV pyridoxal-phosphate-dependent aminotransferase family.</text>
</comment>
<comment type="cofactor">
    <cofactor evidence="1">
        <name>pyridoxal 5'-phosphate</name>
        <dbReference type="ChEBI" id="CHEBI:597326"/>
    </cofactor>
</comment>
<evidence type="ECO:0000256" key="7">
    <source>
        <dbReference type="ARBA" id="ARBA00022898"/>
    </source>
</evidence>
<dbReference type="InterPro" id="IPR043131">
    <property type="entry name" value="BCAT-like_N"/>
</dbReference>
<dbReference type="InterPro" id="IPR043132">
    <property type="entry name" value="BCAT-like_C"/>
</dbReference>
<evidence type="ECO:0000256" key="9">
    <source>
        <dbReference type="ARBA" id="ARBA00048798"/>
    </source>
</evidence>
<sequence>MLSEKICKPYCFAKDEIIPSEEASLHPLDIGLIRGYAIFDFFRTVNHRPLFLKDYLDRFIQSARKAHLDLKHDHTSLQKIITDLIDKNDLEQGGVRMVLSGGISTNHFSPSDSSLYIFCEELLLPSEEKFEKGVHLLTADYIRPVAEIKTTNYALPVYLSDQWKEHQVEDVLYHFNGIISESSRSNIFMVKEGKVITPKSNILLGITRKRILEFAPDIVQRDIALEEIREADELFMTSTTKRILPITKVDHKAIGNGTVGEITKNLMTKFLEMEANEVGQ</sequence>
<dbReference type="GO" id="GO:0008652">
    <property type="term" value="P:amino acid biosynthetic process"/>
    <property type="evidence" value="ECO:0007669"/>
    <property type="project" value="UniProtKB-ARBA"/>
</dbReference>
<comment type="caution">
    <text evidence="11">The sequence shown here is derived from an EMBL/GenBank/DDBJ whole genome shotgun (WGS) entry which is preliminary data.</text>
</comment>
<dbReference type="GO" id="GO:0046394">
    <property type="term" value="P:carboxylic acid biosynthetic process"/>
    <property type="evidence" value="ECO:0007669"/>
    <property type="project" value="UniProtKB-ARBA"/>
</dbReference>
<dbReference type="GO" id="GO:0004084">
    <property type="term" value="F:branched-chain-amino-acid transaminase activity"/>
    <property type="evidence" value="ECO:0007669"/>
    <property type="project" value="UniProtKB-EC"/>
</dbReference>
<comment type="catalytic activity">
    <reaction evidence="8">
        <text>L-valine + 2-oxoglutarate = 3-methyl-2-oxobutanoate + L-glutamate</text>
        <dbReference type="Rhea" id="RHEA:24813"/>
        <dbReference type="ChEBI" id="CHEBI:11851"/>
        <dbReference type="ChEBI" id="CHEBI:16810"/>
        <dbReference type="ChEBI" id="CHEBI:29985"/>
        <dbReference type="ChEBI" id="CHEBI:57762"/>
        <dbReference type="EC" id="2.6.1.42"/>
    </reaction>
</comment>
<comment type="pathway">
    <text evidence="2">Amino-acid biosynthesis; L-isoleucine biosynthesis; L-isoleucine from 2-oxobutanoate: step 4/4.</text>
</comment>
<dbReference type="PANTHER" id="PTHR42743:SF11">
    <property type="entry name" value="AMINODEOXYCHORISMATE LYASE"/>
    <property type="match status" value="1"/>
</dbReference>
<evidence type="ECO:0000256" key="1">
    <source>
        <dbReference type="ARBA" id="ARBA00001933"/>
    </source>
</evidence>
<dbReference type="PANTHER" id="PTHR42743">
    <property type="entry name" value="AMINO-ACID AMINOTRANSFERASE"/>
    <property type="match status" value="1"/>
</dbReference>
<comment type="pathway">
    <text evidence="3">Amino-acid biosynthesis; L-valine biosynthesis; L-valine from pyruvate: step 4/4.</text>
</comment>